<feature type="domain" description="Major facilitator superfamily (MFS) profile" evidence="7">
    <location>
        <begin position="70"/>
        <end position="497"/>
    </location>
</feature>
<evidence type="ECO:0000313" key="9">
    <source>
        <dbReference type="Proteomes" id="UP000887116"/>
    </source>
</evidence>
<dbReference type="InterPro" id="IPR020846">
    <property type="entry name" value="MFS_dom"/>
</dbReference>
<dbReference type="Proteomes" id="UP000887116">
    <property type="component" value="Unassembled WGS sequence"/>
</dbReference>
<feature type="transmembrane region" description="Helical" evidence="6">
    <location>
        <begin position="469"/>
        <end position="493"/>
    </location>
</feature>
<dbReference type="InterPro" id="IPR011701">
    <property type="entry name" value="MFS"/>
</dbReference>
<comment type="subcellular location">
    <subcellularLocation>
        <location evidence="1">Membrane</location>
        <topology evidence="1">Multi-pass membrane protein</topology>
    </subcellularLocation>
</comment>
<keyword evidence="2 6" id="KW-0812">Transmembrane</keyword>
<feature type="transmembrane region" description="Helical" evidence="6">
    <location>
        <begin position="351"/>
        <end position="370"/>
    </location>
</feature>
<feature type="transmembrane region" description="Helical" evidence="6">
    <location>
        <begin position="127"/>
        <end position="147"/>
    </location>
</feature>
<feature type="transmembrane region" description="Helical" evidence="6">
    <location>
        <begin position="440"/>
        <end position="463"/>
    </location>
</feature>
<gene>
    <name evidence="8" type="primary">AVEN_247729_1</name>
    <name evidence="8" type="ORF">TNCT_528571</name>
</gene>
<evidence type="ECO:0000259" key="7">
    <source>
        <dbReference type="PROSITE" id="PS50850"/>
    </source>
</evidence>
<evidence type="ECO:0000256" key="1">
    <source>
        <dbReference type="ARBA" id="ARBA00004141"/>
    </source>
</evidence>
<dbReference type="EMBL" id="BMAO01037209">
    <property type="protein sequence ID" value="GFR16087.1"/>
    <property type="molecule type" value="Genomic_DNA"/>
</dbReference>
<keyword evidence="3 6" id="KW-1133">Transmembrane helix</keyword>
<dbReference type="PROSITE" id="PS50850">
    <property type="entry name" value="MFS"/>
    <property type="match status" value="1"/>
</dbReference>
<dbReference type="GO" id="GO:0016020">
    <property type="term" value="C:membrane"/>
    <property type="evidence" value="ECO:0007669"/>
    <property type="project" value="UniProtKB-SubCell"/>
</dbReference>
<feature type="transmembrane region" description="Helical" evidence="6">
    <location>
        <begin position="159"/>
        <end position="179"/>
    </location>
</feature>
<dbReference type="OrthoDB" id="3026777at2759"/>
<dbReference type="AlphaFoldDB" id="A0A8X6LPN1"/>
<name>A0A8X6LPN1_TRICU</name>
<evidence type="ECO:0000256" key="5">
    <source>
        <dbReference type="SAM" id="MobiDB-lite"/>
    </source>
</evidence>
<dbReference type="InterPro" id="IPR005829">
    <property type="entry name" value="Sugar_transporter_CS"/>
</dbReference>
<feature type="transmembrane region" description="Helical" evidence="6">
    <location>
        <begin position="250"/>
        <end position="271"/>
    </location>
</feature>
<dbReference type="PANTHER" id="PTHR23507">
    <property type="entry name" value="ZGC:174356"/>
    <property type="match status" value="1"/>
</dbReference>
<organism evidence="8 9">
    <name type="scientific">Trichonephila clavata</name>
    <name type="common">Joro spider</name>
    <name type="synonym">Nephila clavata</name>
    <dbReference type="NCBI Taxonomy" id="2740835"/>
    <lineage>
        <taxon>Eukaryota</taxon>
        <taxon>Metazoa</taxon>
        <taxon>Ecdysozoa</taxon>
        <taxon>Arthropoda</taxon>
        <taxon>Chelicerata</taxon>
        <taxon>Arachnida</taxon>
        <taxon>Araneae</taxon>
        <taxon>Araneomorphae</taxon>
        <taxon>Entelegynae</taxon>
        <taxon>Araneoidea</taxon>
        <taxon>Nephilidae</taxon>
        <taxon>Trichonephila</taxon>
    </lineage>
</organism>
<dbReference type="GO" id="GO:0022857">
    <property type="term" value="F:transmembrane transporter activity"/>
    <property type="evidence" value="ECO:0007669"/>
    <property type="project" value="InterPro"/>
</dbReference>
<dbReference type="InterPro" id="IPR036259">
    <property type="entry name" value="MFS_trans_sf"/>
</dbReference>
<protein>
    <submittedName>
        <fullName evidence="8">MFS domain-containing protein</fullName>
    </submittedName>
</protein>
<dbReference type="Gene3D" id="1.20.1250.20">
    <property type="entry name" value="MFS general substrate transporter like domains"/>
    <property type="match status" value="1"/>
</dbReference>
<comment type="caution">
    <text evidence="8">The sequence shown here is derived from an EMBL/GenBank/DDBJ whole genome shotgun (WGS) entry which is preliminary data.</text>
</comment>
<evidence type="ECO:0000256" key="3">
    <source>
        <dbReference type="ARBA" id="ARBA00022989"/>
    </source>
</evidence>
<keyword evidence="4 6" id="KW-0472">Membrane</keyword>
<evidence type="ECO:0000256" key="6">
    <source>
        <dbReference type="SAM" id="Phobius"/>
    </source>
</evidence>
<feature type="transmembrane region" description="Helical" evidence="6">
    <location>
        <begin position="315"/>
        <end position="339"/>
    </location>
</feature>
<accession>A0A8X6LPN1</accession>
<dbReference type="Pfam" id="PF07690">
    <property type="entry name" value="MFS_1"/>
    <property type="match status" value="1"/>
</dbReference>
<proteinExistence type="predicted"/>
<sequence length="530" mass="59110">MAKPHTKSIDSDGMENVELHRAESISEPALEMVKEKEIVLPTEHNSVFTRISFVASSVFSEIKQLRIEVVLFLYMFSYIVRSVSSTSMIMDKVCLVHFGEPKEICENLRDHLDVKHKVEKLANNYHVAHSMIQMVPSSILSCFIGAWSDKYGRKPPIIASLLGIILDGLGSTICAGIFYSRVEYYLIPAIFTGISGGFIGVLTVIYSYASDVTSFKQRTMKYAIMEVAFGLSMPLGQLTGGWVFKYGKYFPVFVISTCGHVLCLAWVLFLIKETKGLDNQDSWRVKLRNLFSTEPAIQSFKATIKRRPHRGREQILLLMIAMSILVLAYSSTAGISFIYAHEMYNWDNTRYSTVSAIFSIIGTITTFISVPIFKKMKLGDPTLGIVGCTSMLVKYIALGLATKVWVYFLANLLGLLGGLGTLASRSRISKVSSKNDIGKVFAFLTTAESFLPIIASAVVSQVFNATLDFYPGLIFLIIGILCMISLGVFIWLARLPDADYEEMHNNSQANEDIEQSVGKIQEKASYEQKK</sequence>
<reference evidence="8" key="1">
    <citation type="submission" date="2020-07" db="EMBL/GenBank/DDBJ databases">
        <title>Multicomponent nature underlies the extraordinary mechanical properties of spider dragline silk.</title>
        <authorList>
            <person name="Kono N."/>
            <person name="Nakamura H."/>
            <person name="Mori M."/>
            <person name="Yoshida Y."/>
            <person name="Ohtoshi R."/>
            <person name="Malay A.D."/>
            <person name="Moran D.A.P."/>
            <person name="Tomita M."/>
            <person name="Numata K."/>
            <person name="Arakawa K."/>
        </authorList>
    </citation>
    <scope>NUCLEOTIDE SEQUENCE</scope>
</reference>
<dbReference type="PROSITE" id="PS00216">
    <property type="entry name" value="SUGAR_TRANSPORT_1"/>
    <property type="match status" value="1"/>
</dbReference>
<feature type="region of interest" description="Disordered" evidence="5">
    <location>
        <begin position="510"/>
        <end position="530"/>
    </location>
</feature>
<dbReference type="PANTHER" id="PTHR23507:SF1">
    <property type="entry name" value="FI18259P1-RELATED"/>
    <property type="match status" value="1"/>
</dbReference>
<evidence type="ECO:0000256" key="2">
    <source>
        <dbReference type="ARBA" id="ARBA00022692"/>
    </source>
</evidence>
<feature type="compositionally biased region" description="Basic and acidic residues" evidence="5">
    <location>
        <begin position="520"/>
        <end position="530"/>
    </location>
</feature>
<evidence type="ECO:0000313" key="8">
    <source>
        <dbReference type="EMBL" id="GFR16087.1"/>
    </source>
</evidence>
<dbReference type="SUPFAM" id="SSF103473">
    <property type="entry name" value="MFS general substrate transporter"/>
    <property type="match status" value="1"/>
</dbReference>
<feature type="transmembrane region" description="Helical" evidence="6">
    <location>
        <begin position="222"/>
        <end position="244"/>
    </location>
</feature>
<feature type="transmembrane region" description="Helical" evidence="6">
    <location>
        <begin position="185"/>
        <end position="210"/>
    </location>
</feature>
<keyword evidence="9" id="KW-1185">Reference proteome</keyword>
<feature type="transmembrane region" description="Helical" evidence="6">
    <location>
        <begin position="404"/>
        <end position="428"/>
    </location>
</feature>
<evidence type="ECO:0000256" key="4">
    <source>
        <dbReference type="ARBA" id="ARBA00023136"/>
    </source>
</evidence>